<dbReference type="NCBIfam" id="TIGR02397">
    <property type="entry name" value="dnaX_nterm"/>
    <property type="match status" value="1"/>
</dbReference>
<dbReference type="GO" id="GO:0003887">
    <property type="term" value="F:DNA-directed DNA polymerase activity"/>
    <property type="evidence" value="ECO:0007669"/>
    <property type="project" value="UniProtKB-KW"/>
</dbReference>
<protein>
    <recommendedName>
        <fullName evidence="8">DNA polymerase III subunit gamma/tau</fullName>
        <ecNumber evidence="8">2.7.7.7</ecNumber>
    </recommendedName>
</protein>
<dbReference type="SMART" id="SM00382">
    <property type="entry name" value="AAA"/>
    <property type="match status" value="1"/>
</dbReference>
<evidence type="ECO:0000256" key="9">
    <source>
        <dbReference type="SAM" id="MobiDB-lite"/>
    </source>
</evidence>
<dbReference type="InterPro" id="IPR045085">
    <property type="entry name" value="HLD_clamp_pol_III_gamma_tau"/>
</dbReference>
<name>A0A0G0REQ7_9BACT</name>
<comment type="catalytic activity">
    <reaction evidence="7 8">
        <text>DNA(n) + a 2'-deoxyribonucleoside 5'-triphosphate = DNA(n+1) + diphosphate</text>
        <dbReference type="Rhea" id="RHEA:22508"/>
        <dbReference type="Rhea" id="RHEA-COMP:17339"/>
        <dbReference type="Rhea" id="RHEA-COMP:17340"/>
        <dbReference type="ChEBI" id="CHEBI:33019"/>
        <dbReference type="ChEBI" id="CHEBI:61560"/>
        <dbReference type="ChEBI" id="CHEBI:173112"/>
        <dbReference type="EC" id="2.7.7.7"/>
    </reaction>
</comment>
<evidence type="ECO:0000256" key="4">
    <source>
        <dbReference type="ARBA" id="ARBA00022833"/>
    </source>
</evidence>
<evidence type="ECO:0000256" key="2">
    <source>
        <dbReference type="ARBA" id="ARBA00022723"/>
    </source>
</evidence>
<evidence type="ECO:0000313" key="12">
    <source>
        <dbReference type="Proteomes" id="UP000034531"/>
    </source>
</evidence>
<evidence type="ECO:0000256" key="3">
    <source>
        <dbReference type="ARBA" id="ARBA00022741"/>
    </source>
</evidence>
<evidence type="ECO:0000259" key="10">
    <source>
        <dbReference type="SMART" id="SM00382"/>
    </source>
</evidence>
<dbReference type="Gene3D" id="1.10.8.60">
    <property type="match status" value="1"/>
</dbReference>
<feature type="region of interest" description="Disordered" evidence="9">
    <location>
        <begin position="351"/>
        <end position="382"/>
    </location>
</feature>
<gene>
    <name evidence="8" type="primary">dnaX</name>
    <name evidence="11" type="ORF">UT84_C0002G0040</name>
</gene>
<dbReference type="Gene3D" id="3.40.50.300">
    <property type="entry name" value="P-loop containing nucleotide triphosphate hydrolases"/>
    <property type="match status" value="1"/>
</dbReference>
<dbReference type="Pfam" id="PF13177">
    <property type="entry name" value="DNA_pol3_delta2"/>
    <property type="match status" value="1"/>
</dbReference>
<dbReference type="InterPro" id="IPR012763">
    <property type="entry name" value="DNA_pol_III_sug/sutau_N"/>
</dbReference>
<dbReference type="Pfam" id="PF20964">
    <property type="entry name" value="DnaX_C"/>
    <property type="match status" value="1"/>
</dbReference>
<feature type="compositionally biased region" description="Acidic residues" evidence="9">
    <location>
        <begin position="361"/>
        <end position="373"/>
    </location>
</feature>
<dbReference type="GO" id="GO:0046872">
    <property type="term" value="F:metal ion binding"/>
    <property type="evidence" value="ECO:0007669"/>
    <property type="project" value="UniProtKB-KW"/>
</dbReference>
<dbReference type="EC" id="2.7.7.7" evidence="8"/>
<evidence type="ECO:0000256" key="1">
    <source>
        <dbReference type="ARBA" id="ARBA00006360"/>
    </source>
</evidence>
<dbReference type="SUPFAM" id="SSF48019">
    <property type="entry name" value="post-AAA+ oligomerization domain-like"/>
    <property type="match status" value="1"/>
</dbReference>
<dbReference type="SUPFAM" id="SSF52540">
    <property type="entry name" value="P-loop containing nucleoside triphosphate hydrolases"/>
    <property type="match status" value="1"/>
</dbReference>
<keyword evidence="6 8" id="KW-0239">DNA-directed DNA polymerase</keyword>
<evidence type="ECO:0000256" key="8">
    <source>
        <dbReference type="RuleBase" id="RU364063"/>
    </source>
</evidence>
<dbReference type="GO" id="GO:0003677">
    <property type="term" value="F:DNA binding"/>
    <property type="evidence" value="ECO:0007669"/>
    <property type="project" value="InterPro"/>
</dbReference>
<dbReference type="GO" id="GO:0006261">
    <property type="term" value="P:DNA-templated DNA replication"/>
    <property type="evidence" value="ECO:0007669"/>
    <property type="project" value="TreeGrafter"/>
</dbReference>
<dbReference type="Proteomes" id="UP000034531">
    <property type="component" value="Unassembled WGS sequence"/>
</dbReference>
<dbReference type="InterPro" id="IPR050238">
    <property type="entry name" value="DNA_Rep/Repair_Clamp_Loader"/>
</dbReference>
<comment type="subunit">
    <text evidence="8">DNA polymerase III contains a core (composed of alpha, epsilon and theta chains) that associates with a tau subunit. This core dimerizes to form the POLIII' complex. PolIII' associates with the gamma complex (composed of gamma, delta, delta', psi and chi chains) and with the beta chain to form the complete DNA polymerase III complex.</text>
</comment>
<keyword evidence="8" id="KW-0548">Nucleotidyltransferase</keyword>
<dbReference type="PANTHER" id="PTHR11669">
    <property type="entry name" value="REPLICATION FACTOR C / DNA POLYMERASE III GAMMA-TAU SUBUNIT"/>
    <property type="match status" value="1"/>
</dbReference>
<comment type="similarity">
    <text evidence="1 8">Belongs to the DnaX/STICHEL family.</text>
</comment>
<evidence type="ECO:0000256" key="5">
    <source>
        <dbReference type="ARBA" id="ARBA00022840"/>
    </source>
</evidence>
<accession>A0A0G0REQ7</accession>
<dbReference type="AlphaFoldDB" id="A0A0G0REQ7"/>
<keyword evidence="8" id="KW-0808">Transferase</keyword>
<evidence type="ECO:0000256" key="7">
    <source>
        <dbReference type="ARBA" id="ARBA00049244"/>
    </source>
</evidence>
<dbReference type="InterPro" id="IPR008921">
    <property type="entry name" value="DNA_pol3_clamp-load_cplx_C"/>
</dbReference>
<dbReference type="CDD" id="cd00009">
    <property type="entry name" value="AAA"/>
    <property type="match status" value="1"/>
</dbReference>
<reference evidence="11 12" key="1">
    <citation type="journal article" date="2015" name="Nature">
        <title>rRNA introns, odd ribosomes, and small enigmatic genomes across a large radiation of phyla.</title>
        <authorList>
            <person name="Brown C.T."/>
            <person name="Hug L.A."/>
            <person name="Thomas B.C."/>
            <person name="Sharon I."/>
            <person name="Castelle C.J."/>
            <person name="Singh A."/>
            <person name="Wilkins M.J."/>
            <person name="Williams K.H."/>
            <person name="Banfield J.F."/>
        </authorList>
    </citation>
    <scope>NUCLEOTIDE SEQUENCE [LARGE SCALE GENOMIC DNA]</scope>
</reference>
<dbReference type="Pfam" id="PF22608">
    <property type="entry name" value="DNAX_ATPase_lid"/>
    <property type="match status" value="1"/>
</dbReference>
<dbReference type="EMBL" id="LBYI01000002">
    <property type="protein sequence ID" value="KKR51179.1"/>
    <property type="molecule type" value="Genomic_DNA"/>
</dbReference>
<dbReference type="InterPro" id="IPR027417">
    <property type="entry name" value="P-loop_NTPase"/>
</dbReference>
<dbReference type="InterPro" id="IPR048448">
    <property type="entry name" value="DnaX-like_C"/>
</dbReference>
<keyword evidence="5 8" id="KW-0067">ATP-binding</keyword>
<dbReference type="PATRIC" id="fig|1618405.3.peg.146"/>
<keyword evidence="3 8" id="KW-0547">Nucleotide-binding</keyword>
<dbReference type="Gene3D" id="1.20.272.10">
    <property type="match status" value="1"/>
</dbReference>
<dbReference type="PANTHER" id="PTHR11669:SF0">
    <property type="entry name" value="PROTEIN STICHEL-LIKE 2"/>
    <property type="match status" value="1"/>
</dbReference>
<evidence type="ECO:0000256" key="6">
    <source>
        <dbReference type="ARBA" id="ARBA00022932"/>
    </source>
</evidence>
<dbReference type="GO" id="GO:0009360">
    <property type="term" value="C:DNA polymerase III complex"/>
    <property type="evidence" value="ECO:0007669"/>
    <property type="project" value="InterPro"/>
</dbReference>
<dbReference type="InterPro" id="IPR003593">
    <property type="entry name" value="AAA+_ATPase"/>
</dbReference>
<feature type="domain" description="AAA+ ATPase" evidence="10">
    <location>
        <begin position="19"/>
        <end position="165"/>
    </location>
</feature>
<dbReference type="GO" id="GO:0005524">
    <property type="term" value="F:ATP binding"/>
    <property type="evidence" value="ECO:0007669"/>
    <property type="project" value="UniProtKB-KW"/>
</dbReference>
<organism evidence="11 12">
    <name type="scientific">Candidatus Curtissbacteria bacterium GW2011_GWA1_40_16</name>
    <dbReference type="NCBI Taxonomy" id="1618405"/>
    <lineage>
        <taxon>Bacteria</taxon>
        <taxon>Candidatus Curtissiibacteriota</taxon>
    </lineage>
</organism>
<proteinExistence type="inferred from homology"/>
<evidence type="ECO:0000313" key="11">
    <source>
        <dbReference type="EMBL" id="KKR51179.1"/>
    </source>
</evidence>
<comment type="function">
    <text evidence="8">DNA polymerase III is a complex, multichain enzyme responsible for most of the replicative synthesis in bacteria. This DNA polymerase also exhibits 3' to 5' exonuclease activity.</text>
</comment>
<keyword evidence="4" id="KW-0862">Zinc</keyword>
<keyword evidence="8" id="KW-0235">DNA replication</keyword>
<sequence>MGQQTIVQTLLGQLQTGKIGHGYLFYGPRGTGKTSTARIFAKSVNCQKSDGKKFTEPCNKCVSCLAIAEGSSLDLIEIDAASNRGIDEIRDLREKVKLSPAFSRFKVYIIDEAHMLTTEAFNALLKTLEEPPKHAIFILCTTELGKLPSTIVSRLQRFNFLRAGSEQISKMLLSIAKIEGIKIEPESTLSIAEAADGSFRDAVSILDQLGASGKKISVGDVAKVAKVSGWNQLFEFASFLADKDIKKSIITIEEIADSGGDVPFFARQLVLFLEKLLFIKIGLSGDIFSDYDQTQIKKMTELSEKFETGRLQELMRALLVSENEMKLYPLAQIPMVLGICKYFGDDVGIGDPGQQEKVSDPDLDPVPEPEVSDDLDKNTEPFGDVKPEKVTDIIRPKVKGKGSIADVEKNWSEFLNRVKGINAHVVALLRSTKPAEFDGRLLTLEVFYRFHKEKLEEPKILAILDKNMEEVVGRPVSFKFVLAKRESKPTVAVVASNVMDIRENELEKIAQEIFSK</sequence>
<comment type="caution">
    <text evidence="11">The sequence shown here is derived from an EMBL/GenBank/DDBJ whole genome shotgun (WGS) entry which is preliminary data.</text>
</comment>
<keyword evidence="2" id="KW-0479">Metal-binding</keyword>